<dbReference type="RefSeq" id="WP_073474218.1">
    <property type="nucleotide sequence ID" value="NZ_FQZU01000005.1"/>
</dbReference>
<proteinExistence type="inferred from homology"/>
<dbReference type="InterPro" id="IPR014717">
    <property type="entry name" value="Transl_elong_EF1B/ribsomal_bS6"/>
</dbReference>
<protein>
    <recommendedName>
        <fullName evidence="5 6">Small ribosomal subunit protein bS6</fullName>
    </recommendedName>
</protein>
<organism evidence="8 9">
    <name type="scientific">Desulfatibacillum alkenivorans DSM 16219</name>
    <dbReference type="NCBI Taxonomy" id="1121393"/>
    <lineage>
        <taxon>Bacteria</taxon>
        <taxon>Pseudomonadati</taxon>
        <taxon>Thermodesulfobacteriota</taxon>
        <taxon>Desulfobacteria</taxon>
        <taxon>Desulfobacterales</taxon>
        <taxon>Desulfatibacillaceae</taxon>
        <taxon>Desulfatibacillum</taxon>
    </lineage>
</organism>
<name>A0A1M6HUU0_9BACT</name>
<gene>
    <name evidence="6" type="primary">rpsF</name>
    <name evidence="8" type="ORF">SAMN02745216_01328</name>
</gene>
<dbReference type="InterPro" id="IPR020814">
    <property type="entry name" value="Ribosomal_S6_plastid/chlpt"/>
</dbReference>
<dbReference type="Pfam" id="PF01250">
    <property type="entry name" value="Ribosomal_S6"/>
    <property type="match status" value="1"/>
</dbReference>
<evidence type="ECO:0000256" key="4">
    <source>
        <dbReference type="ARBA" id="ARBA00035104"/>
    </source>
</evidence>
<keyword evidence="2 6" id="KW-0689">Ribosomal protein</keyword>
<dbReference type="Gene3D" id="3.30.70.60">
    <property type="match status" value="1"/>
</dbReference>
<dbReference type="PANTHER" id="PTHR21011:SF1">
    <property type="entry name" value="SMALL RIBOSOMAL SUBUNIT PROTEIN BS6M"/>
    <property type="match status" value="1"/>
</dbReference>
<dbReference type="HAMAP" id="MF_00360">
    <property type="entry name" value="Ribosomal_bS6"/>
    <property type="match status" value="1"/>
</dbReference>
<evidence type="ECO:0000313" key="9">
    <source>
        <dbReference type="Proteomes" id="UP000183994"/>
    </source>
</evidence>
<dbReference type="NCBIfam" id="TIGR00166">
    <property type="entry name" value="S6"/>
    <property type="match status" value="1"/>
</dbReference>
<dbReference type="EMBL" id="FQZU01000005">
    <property type="protein sequence ID" value="SHJ25963.1"/>
    <property type="molecule type" value="Genomic_DNA"/>
</dbReference>
<dbReference type="PANTHER" id="PTHR21011">
    <property type="entry name" value="MITOCHONDRIAL 28S RIBOSOMAL PROTEIN S6"/>
    <property type="match status" value="1"/>
</dbReference>
<dbReference type="InterPro" id="IPR035980">
    <property type="entry name" value="Ribosomal_bS6_sf"/>
</dbReference>
<evidence type="ECO:0000256" key="3">
    <source>
        <dbReference type="ARBA" id="ARBA00023274"/>
    </source>
</evidence>
<dbReference type="AlphaFoldDB" id="A0A1M6HUU0"/>
<comment type="function">
    <text evidence="4 6">Binds together with bS18 to 16S ribosomal RNA.</text>
</comment>
<dbReference type="GO" id="GO:0006412">
    <property type="term" value="P:translation"/>
    <property type="evidence" value="ECO:0007669"/>
    <property type="project" value="UniProtKB-UniRule"/>
</dbReference>
<evidence type="ECO:0000313" key="8">
    <source>
        <dbReference type="EMBL" id="SHJ25963.1"/>
    </source>
</evidence>
<feature type="region of interest" description="Disordered" evidence="7">
    <location>
        <begin position="111"/>
        <end position="175"/>
    </location>
</feature>
<dbReference type="OrthoDB" id="9812702at2"/>
<dbReference type="GO" id="GO:0003735">
    <property type="term" value="F:structural constituent of ribosome"/>
    <property type="evidence" value="ECO:0007669"/>
    <property type="project" value="InterPro"/>
</dbReference>
<keyword evidence="9" id="KW-1185">Reference proteome</keyword>
<dbReference type="SUPFAM" id="SSF54995">
    <property type="entry name" value="Ribosomal protein S6"/>
    <property type="match status" value="1"/>
</dbReference>
<dbReference type="InterPro" id="IPR000529">
    <property type="entry name" value="Ribosomal_bS6"/>
</dbReference>
<dbReference type="STRING" id="1121393.SAMN02745216_01328"/>
<feature type="compositionally biased region" description="Acidic residues" evidence="7">
    <location>
        <begin position="160"/>
        <end position="175"/>
    </location>
</feature>
<evidence type="ECO:0000256" key="7">
    <source>
        <dbReference type="SAM" id="MobiDB-lite"/>
    </source>
</evidence>
<keyword evidence="6" id="KW-0699">rRNA-binding</keyword>
<dbReference type="CDD" id="cd00473">
    <property type="entry name" value="bS6"/>
    <property type="match status" value="1"/>
</dbReference>
<dbReference type="GO" id="GO:0005840">
    <property type="term" value="C:ribosome"/>
    <property type="evidence" value="ECO:0007669"/>
    <property type="project" value="UniProtKB-KW"/>
</dbReference>
<evidence type="ECO:0000256" key="1">
    <source>
        <dbReference type="ARBA" id="ARBA00009512"/>
    </source>
</evidence>
<keyword evidence="6" id="KW-0694">RNA-binding</keyword>
<dbReference type="GO" id="GO:0070181">
    <property type="term" value="F:small ribosomal subunit rRNA binding"/>
    <property type="evidence" value="ECO:0007669"/>
    <property type="project" value="TreeGrafter"/>
</dbReference>
<dbReference type="GO" id="GO:1990904">
    <property type="term" value="C:ribonucleoprotein complex"/>
    <property type="evidence" value="ECO:0007669"/>
    <property type="project" value="UniProtKB-KW"/>
</dbReference>
<reference evidence="9" key="1">
    <citation type="submission" date="2016-11" db="EMBL/GenBank/DDBJ databases">
        <authorList>
            <person name="Varghese N."/>
            <person name="Submissions S."/>
        </authorList>
    </citation>
    <scope>NUCLEOTIDE SEQUENCE [LARGE SCALE GENOMIC DNA]</scope>
    <source>
        <strain evidence="9">DSM 16219</strain>
    </source>
</reference>
<comment type="similarity">
    <text evidence="1 6">Belongs to the bacterial ribosomal protein bS6 family.</text>
</comment>
<sequence length="175" mass="19565">MRRYETIFISDPDLPEDSRAALFEKMQGLIAENDGYIAFFDEWGARKLAYEVKKKKRGYYVLMDFCAEGSLIAEMERIMRIDDRILKFLTIQTEEEVDLDAVKEQVAKAKAEKEAAQKAAAEKAEAARLEAEKAAEEEAAKAAEAPVEEAKAEEAPAEAPAEEPAEEPKSDEEDA</sequence>
<evidence type="ECO:0000256" key="5">
    <source>
        <dbReference type="ARBA" id="ARBA00035294"/>
    </source>
</evidence>
<evidence type="ECO:0000256" key="2">
    <source>
        <dbReference type="ARBA" id="ARBA00022980"/>
    </source>
</evidence>
<accession>A0A1M6HUU0</accession>
<keyword evidence="3 6" id="KW-0687">Ribonucleoprotein</keyword>
<dbReference type="Proteomes" id="UP000183994">
    <property type="component" value="Unassembled WGS sequence"/>
</dbReference>
<evidence type="ECO:0000256" key="6">
    <source>
        <dbReference type="HAMAP-Rule" id="MF_00360"/>
    </source>
</evidence>
<feature type="compositionally biased region" description="Basic and acidic residues" evidence="7">
    <location>
        <begin position="111"/>
        <end position="141"/>
    </location>
</feature>
<dbReference type="GO" id="GO:0005737">
    <property type="term" value="C:cytoplasm"/>
    <property type="evidence" value="ECO:0007669"/>
    <property type="project" value="UniProtKB-ARBA"/>
</dbReference>